<evidence type="ECO:0000313" key="2">
    <source>
        <dbReference type="Proteomes" id="UP000004738"/>
    </source>
</evidence>
<organism evidence="1 2">
    <name type="scientific">Solibacillus isronensis B3W22</name>
    <dbReference type="NCBI Taxonomy" id="1224748"/>
    <lineage>
        <taxon>Bacteria</taxon>
        <taxon>Bacillati</taxon>
        <taxon>Bacillota</taxon>
        <taxon>Bacilli</taxon>
        <taxon>Bacillales</taxon>
        <taxon>Caryophanaceae</taxon>
        <taxon>Solibacillus</taxon>
    </lineage>
</organism>
<gene>
    <name evidence="1" type="ORF">B857_02062</name>
</gene>
<dbReference type="EMBL" id="AMCK01000009">
    <property type="protein sequence ID" value="EKB45183.1"/>
    <property type="molecule type" value="Genomic_DNA"/>
</dbReference>
<dbReference type="AlphaFoldDB" id="K1L3I1"/>
<evidence type="ECO:0000313" key="1">
    <source>
        <dbReference type="EMBL" id="EKB45183.1"/>
    </source>
</evidence>
<dbReference type="PATRIC" id="fig|1224748.3.peg.2041"/>
<keyword evidence="2" id="KW-1185">Reference proteome</keyword>
<comment type="caution">
    <text evidence="1">The sequence shown here is derived from an EMBL/GenBank/DDBJ whole genome shotgun (WGS) entry which is preliminary data.</text>
</comment>
<dbReference type="InterPro" id="IPR028994">
    <property type="entry name" value="Integrin_alpha_N"/>
</dbReference>
<evidence type="ECO:0008006" key="3">
    <source>
        <dbReference type="Google" id="ProtNLM"/>
    </source>
</evidence>
<reference evidence="1 2" key="1">
    <citation type="journal article" date="2012" name="J. Bacteriol.">
        <title>Draft Genome Sequence of Bacillus isronensis Strain B3W22, Isolated from the Upper Atmosphere.</title>
        <authorList>
            <person name="Shivaji S."/>
            <person name="Ara S."/>
            <person name="Singh S.K."/>
            <person name="Bandi S."/>
            <person name="Singh A."/>
            <person name="Pinnaka A.K."/>
        </authorList>
    </citation>
    <scope>NUCLEOTIDE SEQUENCE [LARGE SCALE GENOMIC DNA]</scope>
    <source>
        <strain evidence="1 2">B3W22</strain>
    </source>
</reference>
<sequence>MHMRKSIGWLTILMITLLAGCDLVKSPNDLIISPEQQDEQKRKLEQQLKILLPPSSELVTPVQSDKNQSIFIEDLDGDGQQEAIVLYRNPQQKSQVHVVVLQEEDNEWREATKVESNGQAIDYFGLHDLDKDGVMEVVLGLGESEFETKKQMMIYVWQDRSLKKTVERSYEGLDISDYNTDERLELLLVDGERRASYTAELFHYELGDLVSLSAVTLNSYAFHQRMKSGKLNDGNHALFIDSAIGVNSMITEIIAFDGSALIKVGGEQGDLPFKSLSLYSTDLNEDGIIEVGETYLPEGWVEADSTETPYLVRYVTYSINGTSKKVTERATNLEHTFYIDIPEKWHGKVTIKSIENGIQLVSLANNDLLYEVKWTNNEAHDSAHTILEETKDTIYYSTIEEHPDFPVEIFHLEQYEF</sequence>
<dbReference type="SUPFAM" id="SSF69318">
    <property type="entry name" value="Integrin alpha N-terminal domain"/>
    <property type="match status" value="1"/>
</dbReference>
<accession>K1L3I1</accession>
<name>K1L3I1_9BACL</name>
<dbReference type="PROSITE" id="PS51257">
    <property type="entry name" value="PROKAR_LIPOPROTEIN"/>
    <property type="match status" value="1"/>
</dbReference>
<protein>
    <recommendedName>
        <fullName evidence="3">FG-GAP repeat protein</fullName>
    </recommendedName>
</protein>
<proteinExistence type="predicted"/>
<dbReference type="Proteomes" id="UP000004738">
    <property type="component" value="Unassembled WGS sequence"/>
</dbReference>